<evidence type="ECO:0000313" key="3">
    <source>
        <dbReference type="Proteomes" id="UP000324800"/>
    </source>
</evidence>
<protein>
    <submittedName>
        <fullName evidence="2">Uncharacterized protein</fullName>
    </submittedName>
</protein>
<feature type="non-terminal residue" evidence="2">
    <location>
        <position position="316"/>
    </location>
</feature>
<feature type="compositionally biased region" description="Basic and acidic residues" evidence="1">
    <location>
        <begin position="179"/>
        <end position="188"/>
    </location>
</feature>
<gene>
    <name evidence="2" type="ORF">EZS28_051355</name>
</gene>
<feature type="compositionally biased region" description="Low complexity" evidence="1">
    <location>
        <begin position="160"/>
        <end position="177"/>
    </location>
</feature>
<feature type="region of interest" description="Disordered" evidence="1">
    <location>
        <begin position="96"/>
        <end position="188"/>
    </location>
</feature>
<feature type="compositionally biased region" description="Polar residues" evidence="1">
    <location>
        <begin position="110"/>
        <end position="138"/>
    </location>
</feature>
<evidence type="ECO:0000313" key="2">
    <source>
        <dbReference type="EMBL" id="KAA6353118.1"/>
    </source>
</evidence>
<dbReference type="EMBL" id="SNRW01038713">
    <property type="protein sequence ID" value="KAA6353118.1"/>
    <property type="molecule type" value="Genomic_DNA"/>
</dbReference>
<dbReference type="Proteomes" id="UP000324800">
    <property type="component" value="Unassembled WGS sequence"/>
</dbReference>
<reference evidence="2 3" key="1">
    <citation type="submission" date="2019-03" db="EMBL/GenBank/DDBJ databases">
        <title>Single cell metagenomics reveals metabolic interactions within the superorganism composed of flagellate Streblomastix strix and complex community of Bacteroidetes bacteria on its surface.</title>
        <authorList>
            <person name="Treitli S.C."/>
            <person name="Kolisko M."/>
            <person name="Husnik F."/>
            <person name="Keeling P."/>
            <person name="Hampl V."/>
        </authorList>
    </citation>
    <scope>NUCLEOTIDE SEQUENCE [LARGE SCALE GENOMIC DNA]</scope>
    <source>
        <strain evidence="2">ST1C</strain>
    </source>
</reference>
<proteinExistence type="predicted"/>
<sequence length="316" mass="34688">MENQKTDIEIGEKDPISGNGYGYTVTDTRHSESGKQAGGSIVQDINKIRLLDQTGSTRRSTKPVRTSYMIGCLCDKNEQTIAKVLQLVFRQRSIQSQRTEHELVQPRSLLISTSQLDSQGTSESREGQSTSENCSTGLERSGLVKAVERDESGGGGSGASRGVSGEESSDGGSESISPARRDENCKSDKHAAGEELFKQLVGRIGLDGETVNNVIESSSMETWRTRRAGLHVFCMYMEEKKMDLNEVLKARQNIILSNVFVWRVKKGGLGALEEMSKLETYIGVALSMFSDMSDVAQSPMVQAIVKRLNLERHSKA</sequence>
<organism evidence="2 3">
    <name type="scientific">Streblomastix strix</name>
    <dbReference type="NCBI Taxonomy" id="222440"/>
    <lineage>
        <taxon>Eukaryota</taxon>
        <taxon>Metamonada</taxon>
        <taxon>Preaxostyla</taxon>
        <taxon>Oxymonadida</taxon>
        <taxon>Streblomastigidae</taxon>
        <taxon>Streblomastix</taxon>
    </lineage>
</organism>
<evidence type="ECO:0000256" key="1">
    <source>
        <dbReference type="SAM" id="MobiDB-lite"/>
    </source>
</evidence>
<name>A0A5J4T4Q6_9EUKA</name>
<accession>A0A5J4T4Q6</accession>
<dbReference type="AlphaFoldDB" id="A0A5J4T4Q6"/>
<comment type="caution">
    <text evidence="2">The sequence shown here is derived from an EMBL/GenBank/DDBJ whole genome shotgun (WGS) entry which is preliminary data.</text>
</comment>